<protein>
    <submittedName>
        <fullName evidence="2">Uncharacterized protein</fullName>
    </submittedName>
</protein>
<feature type="transmembrane region" description="Helical" evidence="1">
    <location>
        <begin position="138"/>
        <end position="166"/>
    </location>
</feature>
<dbReference type="EMBL" id="AP019377">
    <property type="protein sequence ID" value="BBH95052.1"/>
    <property type="molecule type" value="Genomic_DNA"/>
</dbReference>
<accession>A0A455T676</accession>
<keyword evidence="1" id="KW-1133">Transmembrane helix</keyword>
<keyword evidence="1" id="KW-0812">Transmembrane</keyword>
<feature type="transmembrane region" description="Helical" evidence="1">
    <location>
        <begin position="215"/>
        <end position="238"/>
    </location>
</feature>
<feature type="transmembrane region" description="Helical" evidence="1">
    <location>
        <begin position="288"/>
        <end position="306"/>
    </location>
</feature>
<dbReference type="PANTHER" id="PTHR37305:SF1">
    <property type="entry name" value="MEMBRANE PROTEIN"/>
    <property type="match status" value="1"/>
</dbReference>
<evidence type="ECO:0000313" key="2">
    <source>
        <dbReference type="EMBL" id="BBH95052.1"/>
    </source>
</evidence>
<organism evidence="2">
    <name type="scientific">Thermogemmatispora argillosa</name>
    <dbReference type="NCBI Taxonomy" id="2045280"/>
    <lineage>
        <taxon>Bacteria</taxon>
        <taxon>Bacillati</taxon>
        <taxon>Chloroflexota</taxon>
        <taxon>Ktedonobacteria</taxon>
        <taxon>Thermogemmatisporales</taxon>
        <taxon>Thermogemmatisporaceae</taxon>
        <taxon>Thermogemmatispora</taxon>
    </lineage>
</organism>
<reference evidence="2" key="1">
    <citation type="submission" date="2018-12" db="EMBL/GenBank/DDBJ databases">
        <title>Novel natural products biosynthetic potential of the class Ktedonobacteria.</title>
        <authorList>
            <person name="Zheng Y."/>
            <person name="Saitou A."/>
            <person name="Wang C.M."/>
            <person name="Toyoda A."/>
            <person name="Minakuchi Y."/>
            <person name="Sekiguchi Y."/>
            <person name="Ueda K."/>
            <person name="Takano H."/>
            <person name="Sakai Y."/>
            <person name="Yokota A."/>
            <person name="Yabe S."/>
        </authorList>
    </citation>
    <scope>NUCLEOTIDE SEQUENCE</scope>
    <source>
        <strain evidence="2">A3-2</strain>
    </source>
</reference>
<sequence>MTTVTQATTAFSNDGSSSGLPHLKVRHLRPRFWGLVQAELLKLSRQWTTWTLFALLLCCNAGLYVLEFALATPGSEIQKDPLLYLYQQLRGIDILRVFSGIVLIVLAARCIGLEYQLGTIRILLARGVGRLQLFWAKLLTLLLVSALVLLLGVIEVFVCASLLTLIKVGNLEVFKAANAAFWHDAGLAVLSVGCSMLLSILMAVTLAVIGRSQAFGVSAAIGYFPADNFLVALLYFAFRLTDNPFWQDLSAYLLGPNLNAMASVLTDFRFVSLGTLPLNLKLIDARHIWLLLLGYALVFLTISLVLTRNRDVKE</sequence>
<keyword evidence="1" id="KW-0472">Membrane</keyword>
<gene>
    <name evidence="2" type="ORF">KTA_32510</name>
</gene>
<dbReference type="AlphaFoldDB" id="A0A455T676"/>
<name>A0A455T676_9CHLR</name>
<dbReference type="PANTHER" id="PTHR37305">
    <property type="entry name" value="INTEGRAL MEMBRANE PROTEIN-RELATED"/>
    <property type="match status" value="1"/>
</dbReference>
<evidence type="ECO:0000256" key="1">
    <source>
        <dbReference type="SAM" id="Phobius"/>
    </source>
</evidence>
<feature type="transmembrane region" description="Helical" evidence="1">
    <location>
        <begin position="50"/>
        <end position="74"/>
    </location>
</feature>
<feature type="transmembrane region" description="Helical" evidence="1">
    <location>
        <begin position="94"/>
        <end position="117"/>
    </location>
</feature>
<dbReference type="Pfam" id="PF12730">
    <property type="entry name" value="ABC2_membrane_4"/>
    <property type="match status" value="1"/>
</dbReference>
<proteinExistence type="predicted"/>
<feature type="transmembrane region" description="Helical" evidence="1">
    <location>
        <begin position="186"/>
        <end position="208"/>
    </location>
</feature>